<proteinExistence type="predicted"/>
<dbReference type="PANTHER" id="PTHR12546">
    <property type="entry name" value="FER-1-LIKE"/>
    <property type="match status" value="1"/>
</dbReference>
<sequence length="351" mass="39036">MHILQLNCHGLLGAAKRAELSKKAHEGQVDLICLQETDGAHRYMRDSPHASVICEIQLSALQIGIGTDIDGITRSEVRIPLHALGCENYRAAIFRASGRITPVDSSSYSYRQMLSQLLNGEWTVRVNVFELRNLQGVDISESSDRFVSATVMVITKKTGRQKQMLTCMVNKLLFSSSVRTGLEFEDEKTVIEVMDWSCTDASKQIGVYTVDAKRMIELPAHEMYRKWFALQDPRGGKRRAGFIKMSITVVPPGGSPPSHDDTEDNEELSAGNLLKSSVLKTPKISYQDWAVHISIGWTNMLPNLVSPGYRDAIRGYAFNYSGWKDHETGVFIAEAKDVIDPNVGKACQVSP</sequence>
<feature type="domain" description="C2" evidence="6">
    <location>
        <begin position="122"/>
        <end position="230"/>
    </location>
</feature>
<evidence type="ECO:0000256" key="3">
    <source>
        <dbReference type="ARBA" id="ARBA00022737"/>
    </source>
</evidence>
<dbReference type="GO" id="GO:0016020">
    <property type="term" value="C:membrane"/>
    <property type="evidence" value="ECO:0007669"/>
    <property type="project" value="UniProtKB-SubCell"/>
</dbReference>
<keyword evidence="5" id="KW-0472">Membrane</keyword>
<protein>
    <submittedName>
        <fullName evidence="7">Dysferlin</fullName>
    </submittedName>
</protein>
<dbReference type="EMBL" id="NBIV01000026">
    <property type="protein sequence ID" value="PXF47281.1"/>
    <property type="molecule type" value="Genomic_DNA"/>
</dbReference>
<name>A0A2V3IYT3_9FLOR</name>
<reference evidence="7 8" key="1">
    <citation type="journal article" date="2018" name="Mol. Biol. Evol.">
        <title>Analysis of the draft genome of the red seaweed Gracilariopsis chorda provides insights into genome size evolution in Rhodophyta.</title>
        <authorList>
            <person name="Lee J."/>
            <person name="Yang E.C."/>
            <person name="Graf L."/>
            <person name="Yang J.H."/>
            <person name="Qiu H."/>
            <person name="Zel Zion U."/>
            <person name="Chan C.X."/>
            <person name="Stephens T.G."/>
            <person name="Weber A.P.M."/>
            <person name="Boo G.H."/>
            <person name="Boo S.M."/>
            <person name="Kim K.M."/>
            <person name="Shin Y."/>
            <person name="Jung M."/>
            <person name="Lee S.J."/>
            <person name="Yim H.S."/>
            <person name="Lee J.H."/>
            <person name="Bhattacharya D."/>
            <person name="Yoon H.S."/>
        </authorList>
    </citation>
    <scope>NUCLEOTIDE SEQUENCE [LARGE SCALE GENOMIC DNA]</scope>
    <source>
        <strain evidence="7 8">SKKU-2015</strain>
        <tissue evidence="7">Whole body</tissue>
    </source>
</reference>
<evidence type="ECO:0000259" key="6">
    <source>
        <dbReference type="Pfam" id="PF00168"/>
    </source>
</evidence>
<dbReference type="Pfam" id="PF00168">
    <property type="entry name" value="C2"/>
    <property type="match status" value="1"/>
</dbReference>
<dbReference type="Gene3D" id="2.60.40.150">
    <property type="entry name" value="C2 domain"/>
    <property type="match status" value="1"/>
</dbReference>
<comment type="subcellular location">
    <subcellularLocation>
        <location evidence="1">Membrane</location>
        <topology evidence="1">Single-pass membrane protein</topology>
    </subcellularLocation>
</comment>
<evidence type="ECO:0000256" key="5">
    <source>
        <dbReference type="ARBA" id="ARBA00023136"/>
    </source>
</evidence>
<dbReference type="SUPFAM" id="SSF49562">
    <property type="entry name" value="C2 domain (Calcium/lipid-binding domain, CaLB)"/>
    <property type="match status" value="1"/>
</dbReference>
<evidence type="ECO:0000313" key="7">
    <source>
        <dbReference type="EMBL" id="PXF47281.1"/>
    </source>
</evidence>
<keyword evidence="8" id="KW-1185">Reference proteome</keyword>
<dbReference type="AlphaFoldDB" id="A0A2V3IYT3"/>
<evidence type="ECO:0000313" key="8">
    <source>
        <dbReference type="Proteomes" id="UP000247409"/>
    </source>
</evidence>
<dbReference type="Proteomes" id="UP000247409">
    <property type="component" value="Unassembled WGS sequence"/>
</dbReference>
<evidence type="ECO:0000256" key="2">
    <source>
        <dbReference type="ARBA" id="ARBA00022692"/>
    </source>
</evidence>
<dbReference type="PANTHER" id="PTHR12546:SF33">
    <property type="entry name" value="SPERM VESICLE FUSION PROTEIN FER-1"/>
    <property type="match status" value="1"/>
</dbReference>
<keyword evidence="4" id="KW-1133">Transmembrane helix</keyword>
<dbReference type="OrthoDB" id="270970at2759"/>
<dbReference type="InterPro" id="IPR035892">
    <property type="entry name" value="C2_domain_sf"/>
</dbReference>
<accession>A0A2V3IYT3</accession>
<comment type="caution">
    <text evidence="7">The sequence shown here is derived from an EMBL/GenBank/DDBJ whole genome shotgun (WGS) entry which is preliminary data.</text>
</comment>
<gene>
    <name evidence="7" type="ORF">BWQ96_02894</name>
</gene>
<dbReference type="InterPro" id="IPR000008">
    <property type="entry name" value="C2_dom"/>
</dbReference>
<keyword evidence="2" id="KW-0812">Transmembrane</keyword>
<keyword evidence="3" id="KW-0677">Repeat</keyword>
<evidence type="ECO:0000256" key="4">
    <source>
        <dbReference type="ARBA" id="ARBA00022989"/>
    </source>
</evidence>
<dbReference type="InterPro" id="IPR037721">
    <property type="entry name" value="Ferlin"/>
</dbReference>
<dbReference type="GO" id="GO:0007009">
    <property type="term" value="P:plasma membrane organization"/>
    <property type="evidence" value="ECO:0007669"/>
    <property type="project" value="TreeGrafter"/>
</dbReference>
<evidence type="ECO:0000256" key="1">
    <source>
        <dbReference type="ARBA" id="ARBA00004167"/>
    </source>
</evidence>
<organism evidence="7 8">
    <name type="scientific">Gracilariopsis chorda</name>
    <dbReference type="NCBI Taxonomy" id="448386"/>
    <lineage>
        <taxon>Eukaryota</taxon>
        <taxon>Rhodophyta</taxon>
        <taxon>Florideophyceae</taxon>
        <taxon>Rhodymeniophycidae</taxon>
        <taxon>Gracilariales</taxon>
        <taxon>Gracilariaceae</taxon>
        <taxon>Gracilariopsis</taxon>
    </lineage>
</organism>